<feature type="non-terminal residue" evidence="1">
    <location>
        <position position="1"/>
    </location>
</feature>
<dbReference type="OrthoDB" id="3039677at2759"/>
<proteinExistence type="predicted"/>
<keyword evidence="2" id="KW-1185">Reference proteome</keyword>
<reference evidence="1 2" key="1">
    <citation type="submission" date="2015-08" db="EMBL/GenBank/DDBJ databases">
        <title>Next Generation Sequencing and Analysis of the Genome of Puccinia sorghi L Schw, the Causal Agent of Maize Common Rust.</title>
        <authorList>
            <person name="Rochi L."/>
            <person name="Burguener G."/>
            <person name="Darino M."/>
            <person name="Turjanski A."/>
            <person name="Kreff E."/>
            <person name="Dieguez M.J."/>
            <person name="Sacco F."/>
        </authorList>
    </citation>
    <scope>NUCLEOTIDE SEQUENCE [LARGE SCALE GENOMIC DNA]</scope>
    <source>
        <strain evidence="1 2">RO10H11247</strain>
    </source>
</reference>
<evidence type="ECO:0000313" key="1">
    <source>
        <dbReference type="EMBL" id="KNZ64381.1"/>
    </source>
</evidence>
<evidence type="ECO:0000313" key="2">
    <source>
        <dbReference type="Proteomes" id="UP000037035"/>
    </source>
</evidence>
<dbReference type="EMBL" id="LAVV01000417">
    <property type="protein sequence ID" value="KNZ64381.1"/>
    <property type="molecule type" value="Genomic_DNA"/>
</dbReference>
<accession>A0A0L6VUK8</accession>
<dbReference type="VEuPathDB" id="FungiDB:VP01_10376g1"/>
<gene>
    <name evidence="1" type="ORF">VP01_10376g1</name>
</gene>
<organism evidence="1 2">
    <name type="scientific">Puccinia sorghi</name>
    <dbReference type="NCBI Taxonomy" id="27349"/>
    <lineage>
        <taxon>Eukaryota</taxon>
        <taxon>Fungi</taxon>
        <taxon>Dikarya</taxon>
        <taxon>Basidiomycota</taxon>
        <taxon>Pucciniomycotina</taxon>
        <taxon>Pucciniomycetes</taxon>
        <taxon>Pucciniales</taxon>
        <taxon>Pucciniaceae</taxon>
        <taxon>Puccinia</taxon>
    </lineage>
</organism>
<sequence>IHTQTYCPQCFSLYRTDNTPSQCSFRATPKSQLCESLLLVSTHQQGDKTNAKPGNFVFQSLVEWLGMFLNCPGIEEHLESLLGKSTRILKVFNLLVGCLIRPTITSPIEGRIIRVRLGPVVCDLPAIRKILGLAGHSSARHLCQFCN</sequence>
<comment type="caution">
    <text evidence="1">The sequence shown here is derived from an EMBL/GenBank/DDBJ whole genome shotgun (WGS) entry which is preliminary data.</text>
</comment>
<feature type="non-terminal residue" evidence="1">
    <location>
        <position position="147"/>
    </location>
</feature>
<dbReference type="AlphaFoldDB" id="A0A0L6VUK8"/>
<dbReference type="Proteomes" id="UP000037035">
    <property type="component" value="Unassembled WGS sequence"/>
</dbReference>
<name>A0A0L6VUK8_9BASI</name>
<protein>
    <submittedName>
        <fullName evidence="1">Uncharacterized protein</fullName>
    </submittedName>
</protein>